<dbReference type="CDD" id="cd01106">
    <property type="entry name" value="HTH_TipAL-Mta"/>
    <property type="match status" value="1"/>
</dbReference>
<dbReference type="PANTHER" id="PTHR30204">
    <property type="entry name" value="REDOX-CYCLING DRUG-SENSING TRANSCRIPTIONAL ACTIVATOR SOXR"/>
    <property type="match status" value="1"/>
</dbReference>
<keyword evidence="2" id="KW-1133">Transmembrane helix</keyword>
<accession>A0A9X4L3X2</accession>
<protein>
    <submittedName>
        <fullName evidence="4">MerR family transcriptional regulator</fullName>
    </submittedName>
</protein>
<evidence type="ECO:0000256" key="2">
    <source>
        <dbReference type="SAM" id="Phobius"/>
    </source>
</evidence>
<dbReference type="SUPFAM" id="SSF46955">
    <property type="entry name" value="Putative DNA-binding domain"/>
    <property type="match status" value="1"/>
</dbReference>
<evidence type="ECO:0000259" key="3">
    <source>
        <dbReference type="PROSITE" id="PS50937"/>
    </source>
</evidence>
<dbReference type="GO" id="GO:0003700">
    <property type="term" value="F:DNA-binding transcription factor activity"/>
    <property type="evidence" value="ECO:0007669"/>
    <property type="project" value="InterPro"/>
</dbReference>
<organism evidence="4 5">
    <name type="scientific">Staphylococcus equorum</name>
    <dbReference type="NCBI Taxonomy" id="246432"/>
    <lineage>
        <taxon>Bacteria</taxon>
        <taxon>Bacillati</taxon>
        <taxon>Bacillota</taxon>
        <taxon>Bacilli</taxon>
        <taxon>Bacillales</taxon>
        <taxon>Staphylococcaceae</taxon>
        <taxon>Staphylococcus</taxon>
    </lineage>
</organism>
<dbReference type="PANTHER" id="PTHR30204:SF96">
    <property type="entry name" value="CHROMOSOME-ANCHORING PROTEIN RACA"/>
    <property type="match status" value="1"/>
</dbReference>
<keyword evidence="1" id="KW-0238">DNA-binding</keyword>
<proteinExistence type="predicted"/>
<reference evidence="4" key="1">
    <citation type="submission" date="2022-05" db="EMBL/GenBank/DDBJ databases">
        <title>Comparative genomics of Staphylococcus equorum isolates.</title>
        <authorList>
            <person name="Luelf R.H."/>
        </authorList>
    </citation>
    <scope>NUCLEOTIDE SEQUENCE</scope>
    <source>
        <strain evidence="4">TMW 2.2497</strain>
    </source>
</reference>
<evidence type="ECO:0000313" key="5">
    <source>
        <dbReference type="Proteomes" id="UP001152422"/>
    </source>
</evidence>
<dbReference type="RefSeq" id="WP_069819245.1">
    <property type="nucleotide sequence ID" value="NZ_JABUYQ010000016.1"/>
</dbReference>
<name>A0A9X4L3X2_9STAP</name>
<dbReference type="GO" id="GO:0003677">
    <property type="term" value="F:DNA binding"/>
    <property type="evidence" value="ECO:0007669"/>
    <property type="project" value="UniProtKB-KW"/>
</dbReference>
<dbReference type="Pfam" id="PF13411">
    <property type="entry name" value="MerR_1"/>
    <property type="match status" value="1"/>
</dbReference>
<comment type="caution">
    <text evidence="4">The sequence shown here is derived from an EMBL/GenBank/DDBJ whole genome shotgun (WGS) entry which is preliminary data.</text>
</comment>
<dbReference type="Proteomes" id="UP001152422">
    <property type="component" value="Unassembled WGS sequence"/>
</dbReference>
<evidence type="ECO:0000313" key="4">
    <source>
        <dbReference type="EMBL" id="MDG0845960.1"/>
    </source>
</evidence>
<dbReference type="Gene3D" id="1.10.1660.10">
    <property type="match status" value="1"/>
</dbReference>
<keyword evidence="2" id="KW-0812">Transmembrane</keyword>
<dbReference type="EMBL" id="JAMBQA010000003">
    <property type="protein sequence ID" value="MDG0845960.1"/>
    <property type="molecule type" value="Genomic_DNA"/>
</dbReference>
<keyword evidence="5" id="KW-1185">Reference proteome</keyword>
<evidence type="ECO:0000256" key="1">
    <source>
        <dbReference type="ARBA" id="ARBA00023125"/>
    </source>
</evidence>
<feature type="domain" description="HTH merR-type" evidence="3">
    <location>
        <begin position="1"/>
        <end position="72"/>
    </location>
</feature>
<gene>
    <name evidence="4" type="ORF">M4L89_06945</name>
</gene>
<dbReference type="SMART" id="SM00422">
    <property type="entry name" value="HTH_MERR"/>
    <property type="match status" value="1"/>
</dbReference>
<dbReference type="InterPro" id="IPR009061">
    <property type="entry name" value="DNA-bd_dom_put_sf"/>
</dbReference>
<feature type="transmembrane region" description="Helical" evidence="2">
    <location>
        <begin position="142"/>
        <end position="163"/>
    </location>
</feature>
<dbReference type="InterPro" id="IPR047057">
    <property type="entry name" value="MerR_fam"/>
</dbReference>
<dbReference type="AlphaFoldDB" id="A0A9X4L3X2"/>
<keyword evidence="2" id="KW-0472">Membrane</keyword>
<feature type="transmembrane region" description="Helical" evidence="2">
    <location>
        <begin position="169"/>
        <end position="188"/>
    </location>
</feature>
<dbReference type="InterPro" id="IPR000551">
    <property type="entry name" value="MerR-type_HTH_dom"/>
</dbReference>
<dbReference type="PROSITE" id="PS50937">
    <property type="entry name" value="HTH_MERR_2"/>
    <property type="match status" value="1"/>
</dbReference>
<sequence length="245" mass="28389">MSIYSTGELAALFSITTRTIQYYDKKGILKPSYVKDNNYRVYTEKEVKKLQIVITLRNMQFNLKDINKLINSDGDLKSIYLLLDQKIEGDEQRIKEDQQNLNNMKRVKSMISETSNSPIQKLLDIEDVMNKNENISKLYRKLFLVGGLGTLVQLIGISISFAIKSYLPFLISFVVAIICAMTMTNKYFNSALYMCPNCHFKFKPKKLKWMLAAHTPKTRKLKCPNCNEKYHCIETLKEVEKSILI</sequence>